<protein>
    <submittedName>
        <fullName evidence="2">DUF4919 domain-containing protein</fullName>
    </submittedName>
</protein>
<evidence type="ECO:0000313" key="5">
    <source>
        <dbReference type="Proteomes" id="UP001138708"/>
    </source>
</evidence>
<feature type="chain" id="PRO_5040928326" evidence="1">
    <location>
        <begin position="22"/>
        <end position="203"/>
    </location>
</feature>
<keyword evidence="1" id="KW-0732">Signal</keyword>
<reference evidence="2" key="1">
    <citation type="submission" date="2020-01" db="EMBL/GenBank/DDBJ databases">
        <authorList>
            <person name="Rat A."/>
        </authorList>
    </citation>
    <scope>NUCLEOTIDE SEQUENCE</scope>
    <source>
        <strain evidence="2">LMG 31161</strain>
    </source>
</reference>
<name>A0A9X9WCK7_9PROT</name>
<proteinExistence type="predicted"/>
<feature type="signal peptide" evidence="1">
    <location>
        <begin position="1"/>
        <end position="21"/>
    </location>
</feature>
<gene>
    <name evidence="3" type="ORF">GWK15_00465</name>
    <name evidence="2" type="ORF">GXW75_02305</name>
</gene>
<dbReference type="EMBL" id="JAAEDK010000004">
    <property type="protein sequence ID" value="MBR0658067.1"/>
    <property type="molecule type" value="Genomic_DNA"/>
</dbReference>
<dbReference type="Proteomes" id="UP001138708">
    <property type="component" value="Unassembled WGS sequence"/>
</dbReference>
<sequence length="203" mass="21777">MRAACLILVALAFALPARAQAPDAAQAARDAAIARVLASGDGRGPATAYVVPRVIEAHSVILHLRTPFLRQRSVEENATVLDIWTVRGTDGAEHEIHFRVPAPDTLPPEQREAERNIRRILTSGDGLTPETAFVVGGAIPAEYAILRLMGLQRGVQGLIDRAGCYYDVQRARDPSTGETREVWFRLGGSGGLAYTGRCAPAGN</sequence>
<dbReference type="EMBL" id="JAAVUP010000001">
    <property type="protein sequence ID" value="NKE15404.1"/>
    <property type="molecule type" value="Genomic_DNA"/>
</dbReference>
<keyword evidence="4" id="KW-1185">Reference proteome</keyword>
<evidence type="ECO:0000256" key="1">
    <source>
        <dbReference type="SAM" id="SignalP"/>
    </source>
</evidence>
<dbReference type="AlphaFoldDB" id="A0A9X9WCK7"/>
<evidence type="ECO:0000313" key="3">
    <source>
        <dbReference type="EMBL" id="NKE15404.1"/>
    </source>
</evidence>
<reference evidence="2" key="3">
    <citation type="journal article" date="2021" name="Syst. Appl. Microbiol.">
        <title>Roseomonas hellenica sp. nov., isolated from roots of wild-growing Alkanna tinctoria.</title>
        <authorList>
            <person name="Rat A."/>
            <person name="Naranjo H.D."/>
            <person name="Lebbe L."/>
            <person name="Cnockaert M."/>
            <person name="Krigas N."/>
            <person name="Grigoriadou K."/>
            <person name="Maloupa E."/>
            <person name="Willems A."/>
        </authorList>
    </citation>
    <scope>NUCLEOTIDE SEQUENCE</scope>
    <source>
        <strain evidence="2">LMG 31161</strain>
    </source>
</reference>
<comment type="caution">
    <text evidence="2">The sequence shown here is derived from an EMBL/GenBank/DDBJ whole genome shotgun (WGS) entry which is preliminary data.</text>
</comment>
<dbReference type="Proteomes" id="UP000746741">
    <property type="component" value="Unassembled WGS sequence"/>
</dbReference>
<organism evidence="2 5">
    <name type="scientific">Neoroseomonas oryzicola</name>
    <dbReference type="NCBI Taxonomy" id="535904"/>
    <lineage>
        <taxon>Bacteria</taxon>
        <taxon>Pseudomonadati</taxon>
        <taxon>Pseudomonadota</taxon>
        <taxon>Alphaproteobacteria</taxon>
        <taxon>Acetobacterales</taxon>
        <taxon>Acetobacteraceae</taxon>
        <taxon>Neoroseomonas</taxon>
    </lineage>
</organism>
<reference evidence="3 4" key="2">
    <citation type="submission" date="2020-02" db="EMBL/GenBank/DDBJ databases">
        <authorList>
            <person name="Sun Q."/>
            <person name="Inoue M."/>
        </authorList>
    </citation>
    <scope>NUCLEOTIDE SEQUENCE [LARGE SCALE GENOMIC DNA]</scope>
    <source>
        <strain evidence="3 4">KCTC 22478</strain>
    </source>
</reference>
<dbReference type="RefSeq" id="WP_168037985.1">
    <property type="nucleotide sequence ID" value="NZ_JAAEDK010000004.1"/>
</dbReference>
<accession>A0A9X9WCK7</accession>
<evidence type="ECO:0000313" key="4">
    <source>
        <dbReference type="Proteomes" id="UP000746741"/>
    </source>
</evidence>
<evidence type="ECO:0000313" key="2">
    <source>
        <dbReference type="EMBL" id="MBR0658067.1"/>
    </source>
</evidence>